<dbReference type="HOGENOM" id="CLU_558100_0_0_1"/>
<dbReference type="Gene3D" id="3.30.40.10">
    <property type="entry name" value="Zinc/RING finger domain, C3HC4 (zinc finger)"/>
    <property type="match status" value="2"/>
</dbReference>
<feature type="domain" description="PHD-type" evidence="4">
    <location>
        <begin position="28"/>
        <end position="146"/>
    </location>
</feature>
<dbReference type="AlphaFoldDB" id="B4L645"/>
<dbReference type="eggNOG" id="KOG1084">
    <property type="taxonomic scope" value="Eukaryota"/>
</dbReference>
<evidence type="ECO:0000313" key="6">
    <source>
        <dbReference type="Proteomes" id="UP000009192"/>
    </source>
</evidence>
<organism evidence="5 6">
    <name type="scientific">Drosophila mojavensis</name>
    <name type="common">Fruit fly</name>
    <dbReference type="NCBI Taxonomy" id="7230"/>
    <lineage>
        <taxon>Eukaryota</taxon>
        <taxon>Metazoa</taxon>
        <taxon>Ecdysozoa</taxon>
        <taxon>Arthropoda</taxon>
        <taxon>Hexapoda</taxon>
        <taxon>Insecta</taxon>
        <taxon>Pterygota</taxon>
        <taxon>Neoptera</taxon>
        <taxon>Endopterygota</taxon>
        <taxon>Diptera</taxon>
        <taxon>Brachycera</taxon>
        <taxon>Muscomorpha</taxon>
        <taxon>Ephydroidea</taxon>
        <taxon>Drosophilidae</taxon>
        <taxon>Drosophila</taxon>
    </lineage>
</organism>
<dbReference type="PANTHER" id="PTHR12420:SF42">
    <property type="entry name" value="G2_M PHASE-SPECIFIC E3 UBIQUITIN-PROTEIN LIGASE"/>
    <property type="match status" value="1"/>
</dbReference>
<proteinExistence type="predicted"/>
<dbReference type="OrthoDB" id="512616at2759"/>
<keyword evidence="3" id="KW-0862">Zinc</keyword>
<dbReference type="InterPro" id="IPR011011">
    <property type="entry name" value="Znf_FYVE_PHD"/>
</dbReference>
<sequence length="516" mass="59176">MGSSISVIDKCNALRCFNRSLNKNKKEMRTCDICNKNNANEEEDDALLYGEWMVKQNVTVHYYCLLLSSNLPQRGGDSSGILGFLLRDIRQEAVAAQKRKCAFCREKGASVICFKCRIVFHMICGLENRCVYQFCDDFRSYCENCAPMDDYKRQLVADPPKSAQCDICFRPISPFLLHNVTYGDCCRKGFAHRTCMRRYALASGYYLRCLWCRSKTFHDNIRLQSVFVPDRDATWERQPNAYSELHNRRMRCEQAICLCPKGRDFNRNTWIIQPCILCAAVGTHYKCYVGTMRLSRASANEPNNFKCNMCAEVEAKLQQPKQQLTTSDESIDSSFYMPKNCNELSVAADDDSPVLSEDESSLVDATIITIKSSQRLNALSCEKLNELAVKETQQLQEPQPLPAPPISVESSVIELPDTQPISIQQLLADFLKPPLPLRESFFSDGHFYLVVYEYNENLENPCVGSCTLRFSIDDKRLGDFSEETLMQLQLVETDVWYRESDRGVYDKIDQYIENNM</sequence>
<dbReference type="InterPro" id="IPR034732">
    <property type="entry name" value="EPHD"/>
</dbReference>
<dbReference type="InParanoid" id="B4L645"/>
<dbReference type="GO" id="GO:0005634">
    <property type="term" value="C:nucleus"/>
    <property type="evidence" value="ECO:0007669"/>
    <property type="project" value="TreeGrafter"/>
</dbReference>
<dbReference type="SUPFAM" id="SSF57903">
    <property type="entry name" value="FYVE/PHD zinc finger"/>
    <property type="match status" value="1"/>
</dbReference>
<dbReference type="FunCoup" id="B4L645">
    <property type="interactions" value="397"/>
</dbReference>
<dbReference type="PROSITE" id="PS51805">
    <property type="entry name" value="EPHD"/>
    <property type="match status" value="1"/>
</dbReference>
<dbReference type="InterPro" id="IPR013083">
    <property type="entry name" value="Znf_RING/FYVE/PHD"/>
</dbReference>
<dbReference type="Pfam" id="PF13771">
    <property type="entry name" value="zf-HC5HC2H"/>
    <property type="match status" value="1"/>
</dbReference>
<accession>B4L645</accession>
<evidence type="ECO:0000256" key="1">
    <source>
        <dbReference type="ARBA" id="ARBA00022723"/>
    </source>
</evidence>
<dbReference type="KEGG" id="dmo:Dmoj_GI16245"/>
<protein>
    <recommendedName>
        <fullName evidence="4">PHD-type domain-containing protein</fullName>
    </recommendedName>
</protein>
<dbReference type="PANTHER" id="PTHR12420">
    <property type="entry name" value="PHD FINGER PROTEIN"/>
    <property type="match status" value="1"/>
</dbReference>
<dbReference type="EMBL" id="CH933812">
    <property type="protein sequence ID" value="EDW05841.2"/>
    <property type="molecule type" value="Genomic_DNA"/>
</dbReference>
<reference evidence="5 6" key="1">
    <citation type="journal article" date="2007" name="Nature">
        <title>Evolution of genes and genomes on the Drosophila phylogeny.</title>
        <authorList>
            <consortium name="Drosophila 12 Genomes Consortium"/>
            <person name="Clark A.G."/>
            <person name="Eisen M.B."/>
            <person name="Smith D.R."/>
            <person name="Bergman C.M."/>
            <person name="Oliver B."/>
            <person name="Markow T.A."/>
            <person name="Kaufman T.C."/>
            <person name="Kellis M."/>
            <person name="Gelbart W."/>
            <person name="Iyer V.N."/>
            <person name="Pollard D.A."/>
            <person name="Sackton T.B."/>
            <person name="Larracuente A.M."/>
            <person name="Singh N.D."/>
            <person name="Abad J.P."/>
            <person name="Abt D.N."/>
            <person name="Adryan B."/>
            <person name="Aguade M."/>
            <person name="Akashi H."/>
            <person name="Anderson W.W."/>
            <person name="Aquadro C.F."/>
            <person name="Ardell D.H."/>
            <person name="Arguello R."/>
            <person name="Artieri C.G."/>
            <person name="Barbash D.A."/>
            <person name="Barker D."/>
            <person name="Barsanti P."/>
            <person name="Batterham P."/>
            <person name="Batzoglou S."/>
            <person name="Begun D."/>
            <person name="Bhutkar A."/>
            <person name="Blanco E."/>
            <person name="Bosak S.A."/>
            <person name="Bradley R.K."/>
            <person name="Brand A.D."/>
            <person name="Brent M.R."/>
            <person name="Brooks A.N."/>
            <person name="Brown R.H."/>
            <person name="Butlin R.K."/>
            <person name="Caggese C."/>
            <person name="Calvi B.R."/>
            <person name="Bernardo de Carvalho A."/>
            <person name="Caspi A."/>
            <person name="Castrezana S."/>
            <person name="Celniker S.E."/>
            <person name="Chang J.L."/>
            <person name="Chapple C."/>
            <person name="Chatterji S."/>
            <person name="Chinwalla A."/>
            <person name="Civetta A."/>
            <person name="Clifton S.W."/>
            <person name="Comeron J.M."/>
            <person name="Costello J.C."/>
            <person name="Coyne J.A."/>
            <person name="Daub J."/>
            <person name="David R.G."/>
            <person name="Delcher A.L."/>
            <person name="Delehaunty K."/>
            <person name="Do C.B."/>
            <person name="Ebling H."/>
            <person name="Edwards K."/>
            <person name="Eickbush T."/>
            <person name="Evans J.D."/>
            <person name="Filipski A."/>
            <person name="Findeiss S."/>
            <person name="Freyhult E."/>
            <person name="Fulton L."/>
            <person name="Fulton R."/>
            <person name="Garcia A.C."/>
            <person name="Gardiner A."/>
            <person name="Garfield D.A."/>
            <person name="Garvin B.E."/>
            <person name="Gibson G."/>
            <person name="Gilbert D."/>
            <person name="Gnerre S."/>
            <person name="Godfrey J."/>
            <person name="Good R."/>
            <person name="Gotea V."/>
            <person name="Gravely B."/>
            <person name="Greenberg A.J."/>
            <person name="Griffiths-Jones S."/>
            <person name="Gross S."/>
            <person name="Guigo R."/>
            <person name="Gustafson E.A."/>
            <person name="Haerty W."/>
            <person name="Hahn M.W."/>
            <person name="Halligan D.L."/>
            <person name="Halpern A.L."/>
            <person name="Halter G.M."/>
            <person name="Han M.V."/>
            <person name="Heger A."/>
            <person name="Hillier L."/>
            <person name="Hinrichs A.S."/>
            <person name="Holmes I."/>
            <person name="Hoskins R.A."/>
            <person name="Hubisz M.J."/>
            <person name="Hultmark D."/>
            <person name="Huntley M.A."/>
            <person name="Jaffe D.B."/>
            <person name="Jagadeeshan S."/>
            <person name="Jeck W.R."/>
            <person name="Johnson J."/>
            <person name="Jones C.D."/>
            <person name="Jordan W.C."/>
            <person name="Karpen G.H."/>
            <person name="Kataoka E."/>
            <person name="Keightley P.D."/>
            <person name="Kheradpour P."/>
            <person name="Kirkness E.F."/>
            <person name="Koerich L.B."/>
            <person name="Kristiansen K."/>
            <person name="Kudrna D."/>
            <person name="Kulathinal R.J."/>
            <person name="Kumar S."/>
            <person name="Kwok R."/>
            <person name="Lander E."/>
            <person name="Langley C.H."/>
            <person name="Lapoint R."/>
            <person name="Lazzaro B.P."/>
            <person name="Lee S.J."/>
            <person name="Levesque L."/>
            <person name="Li R."/>
            <person name="Lin C.F."/>
            <person name="Lin M.F."/>
            <person name="Lindblad-Toh K."/>
            <person name="Llopart A."/>
            <person name="Long M."/>
            <person name="Low L."/>
            <person name="Lozovsky E."/>
            <person name="Lu J."/>
            <person name="Luo M."/>
            <person name="Machado C.A."/>
            <person name="Makalowski W."/>
            <person name="Marzo M."/>
            <person name="Matsuda M."/>
            <person name="Matzkin L."/>
            <person name="McAllister B."/>
            <person name="McBride C.S."/>
            <person name="McKernan B."/>
            <person name="McKernan K."/>
            <person name="Mendez-Lago M."/>
            <person name="Minx P."/>
            <person name="Mollenhauer M.U."/>
            <person name="Montooth K."/>
            <person name="Mount S.M."/>
            <person name="Mu X."/>
            <person name="Myers E."/>
            <person name="Negre B."/>
            <person name="Newfeld S."/>
            <person name="Nielsen R."/>
            <person name="Noor M.A."/>
            <person name="O'Grady P."/>
            <person name="Pachter L."/>
            <person name="Papaceit M."/>
            <person name="Parisi M.J."/>
            <person name="Parisi M."/>
            <person name="Parts L."/>
            <person name="Pedersen J.S."/>
            <person name="Pesole G."/>
            <person name="Phillippy A.M."/>
            <person name="Ponting C.P."/>
            <person name="Pop M."/>
            <person name="Porcelli D."/>
            <person name="Powell J.R."/>
            <person name="Prohaska S."/>
            <person name="Pruitt K."/>
            <person name="Puig M."/>
            <person name="Quesneville H."/>
            <person name="Ram K.R."/>
            <person name="Rand D."/>
            <person name="Rasmussen M.D."/>
            <person name="Reed L.K."/>
            <person name="Reenan R."/>
            <person name="Reily A."/>
            <person name="Remington K.A."/>
            <person name="Rieger T.T."/>
            <person name="Ritchie M.G."/>
            <person name="Robin C."/>
            <person name="Rogers Y.H."/>
            <person name="Rohde C."/>
            <person name="Rozas J."/>
            <person name="Rubenfield M.J."/>
            <person name="Ruiz A."/>
            <person name="Russo S."/>
            <person name="Salzberg S.L."/>
            <person name="Sanchez-Gracia A."/>
            <person name="Saranga D.J."/>
            <person name="Sato H."/>
            <person name="Schaeffer S.W."/>
            <person name="Schatz M.C."/>
            <person name="Schlenke T."/>
            <person name="Schwartz R."/>
            <person name="Segarra C."/>
            <person name="Singh R.S."/>
            <person name="Sirot L."/>
            <person name="Sirota M."/>
            <person name="Sisneros N.B."/>
            <person name="Smith C.D."/>
            <person name="Smith T.F."/>
            <person name="Spieth J."/>
            <person name="Stage D.E."/>
            <person name="Stark A."/>
            <person name="Stephan W."/>
            <person name="Strausberg R.L."/>
            <person name="Strempel S."/>
            <person name="Sturgill D."/>
            <person name="Sutton G."/>
            <person name="Sutton G.G."/>
            <person name="Tao W."/>
            <person name="Teichmann S."/>
            <person name="Tobari Y.N."/>
            <person name="Tomimura Y."/>
            <person name="Tsolas J.M."/>
            <person name="Valente V.L."/>
            <person name="Venter E."/>
            <person name="Venter J.C."/>
            <person name="Vicario S."/>
            <person name="Vieira F.G."/>
            <person name="Vilella A.J."/>
            <person name="Villasante A."/>
            <person name="Walenz B."/>
            <person name="Wang J."/>
            <person name="Wasserman M."/>
            <person name="Watts T."/>
            <person name="Wilson D."/>
            <person name="Wilson R.K."/>
            <person name="Wing R.A."/>
            <person name="Wolfner M.F."/>
            <person name="Wong A."/>
            <person name="Wong G.K."/>
            <person name="Wu C.I."/>
            <person name="Wu G."/>
            <person name="Yamamoto D."/>
            <person name="Yang H.P."/>
            <person name="Yang S.P."/>
            <person name="Yorke J.A."/>
            <person name="Yoshida K."/>
            <person name="Zdobnov E."/>
            <person name="Zhang P."/>
            <person name="Zhang Y."/>
            <person name="Zimin A.V."/>
            <person name="Baldwin J."/>
            <person name="Abdouelleil A."/>
            <person name="Abdulkadir J."/>
            <person name="Abebe A."/>
            <person name="Abera B."/>
            <person name="Abreu J."/>
            <person name="Acer S.C."/>
            <person name="Aftuck L."/>
            <person name="Alexander A."/>
            <person name="An P."/>
            <person name="Anderson E."/>
            <person name="Anderson S."/>
            <person name="Arachi H."/>
            <person name="Azer M."/>
            <person name="Bachantsang P."/>
            <person name="Barry A."/>
            <person name="Bayul T."/>
            <person name="Berlin A."/>
            <person name="Bessette D."/>
            <person name="Bloom T."/>
            <person name="Blye J."/>
            <person name="Boguslavskiy L."/>
            <person name="Bonnet C."/>
            <person name="Boukhgalter B."/>
            <person name="Bourzgui I."/>
            <person name="Brown A."/>
            <person name="Cahill P."/>
            <person name="Channer S."/>
            <person name="Cheshatsang Y."/>
            <person name="Chuda L."/>
            <person name="Citroen M."/>
            <person name="Collymore A."/>
            <person name="Cooke P."/>
            <person name="Costello M."/>
            <person name="D'Aco K."/>
            <person name="Daza R."/>
            <person name="De Haan G."/>
            <person name="DeGray S."/>
            <person name="DeMaso C."/>
            <person name="Dhargay N."/>
            <person name="Dooley K."/>
            <person name="Dooley E."/>
            <person name="Doricent M."/>
            <person name="Dorje P."/>
            <person name="Dorjee K."/>
            <person name="Dupes A."/>
            <person name="Elong R."/>
            <person name="Falk J."/>
            <person name="Farina A."/>
            <person name="Faro S."/>
            <person name="Ferguson D."/>
            <person name="Fisher S."/>
            <person name="Foley C.D."/>
            <person name="Franke A."/>
            <person name="Friedrich D."/>
            <person name="Gadbois L."/>
            <person name="Gearin G."/>
            <person name="Gearin C.R."/>
            <person name="Giannoukos G."/>
            <person name="Goode T."/>
            <person name="Graham J."/>
            <person name="Grandbois E."/>
            <person name="Grewal S."/>
            <person name="Gyaltsen K."/>
            <person name="Hafez N."/>
            <person name="Hagos B."/>
            <person name="Hall J."/>
            <person name="Henson C."/>
            <person name="Hollinger A."/>
            <person name="Honan T."/>
            <person name="Huard M.D."/>
            <person name="Hughes L."/>
            <person name="Hurhula B."/>
            <person name="Husby M.E."/>
            <person name="Kamat A."/>
            <person name="Kanga B."/>
            <person name="Kashin S."/>
            <person name="Khazanovich D."/>
            <person name="Kisner P."/>
            <person name="Lance K."/>
            <person name="Lara M."/>
            <person name="Lee W."/>
            <person name="Lennon N."/>
            <person name="Letendre F."/>
            <person name="LeVine R."/>
            <person name="Lipovsky A."/>
            <person name="Liu X."/>
            <person name="Liu J."/>
            <person name="Liu S."/>
            <person name="Lokyitsang T."/>
            <person name="Lokyitsang Y."/>
            <person name="Lubonja R."/>
            <person name="Lui A."/>
            <person name="MacDonald P."/>
            <person name="Magnisalis V."/>
            <person name="Maru K."/>
            <person name="Matthews C."/>
            <person name="McCusker W."/>
            <person name="McDonough S."/>
            <person name="Mehta T."/>
            <person name="Meldrim J."/>
            <person name="Meneus L."/>
            <person name="Mihai O."/>
            <person name="Mihalev A."/>
            <person name="Mihova T."/>
            <person name="Mittelman R."/>
            <person name="Mlenga V."/>
            <person name="Montmayeur A."/>
            <person name="Mulrain L."/>
            <person name="Navidi A."/>
            <person name="Naylor J."/>
            <person name="Negash T."/>
            <person name="Nguyen T."/>
            <person name="Nguyen N."/>
            <person name="Nicol R."/>
            <person name="Norbu C."/>
            <person name="Norbu N."/>
            <person name="Novod N."/>
            <person name="O'Neill B."/>
            <person name="Osman S."/>
            <person name="Markiewicz E."/>
            <person name="Oyono O.L."/>
            <person name="Patti C."/>
            <person name="Phunkhang P."/>
            <person name="Pierre F."/>
            <person name="Priest M."/>
            <person name="Raghuraman S."/>
            <person name="Rege F."/>
            <person name="Reyes R."/>
            <person name="Rise C."/>
            <person name="Rogov P."/>
            <person name="Ross K."/>
            <person name="Ryan E."/>
            <person name="Settipalli S."/>
            <person name="Shea T."/>
            <person name="Sherpa N."/>
            <person name="Shi L."/>
            <person name="Shih D."/>
            <person name="Sparrow T."/>
            <person name="Spaulding J."/>
            <person name="Stalker J."/>
            <person name="Stange-Thomann N."/>
            <person name="Stavropoulos S."/>
            <person name="Stone C."/>
            <person name="Strader C."/>
            <person name="Tesfaye S."/>
            <person name="Thomson T."/>
            <person name="Thoulutsang Y."/>
            <person name="Thoulutsang D."/>
            <person name="Topham K."/>
            <person name="Topping I."/>
            <person name="Tsamla T."/>
            <person name="Vassiliev H."/>
            <person name="Vo A."/>
            <person name="Wangchuk T."/>
            <person name="Wangdi T."/>
            <person name="Weiand M."/>
            <person name="Wilkinson J."/>
            <person name="Wilson A."/>
            <person name="Yadav S."/>
            <person name="Young G."/>
            <person name="Yu Q."/>
            <person name="Zembek L."/>
            <person name="Zhong D."/>
            <person name="Zimmer A."/>
            <person name="Zwirko Z."/>
            <person name="Jaffe D.B."/>
            <person name="Alvarez P."/>
            <person name="Brockman W."/>
            <person name="Butler J."/>
            <person name="Chin C."/>
            <person name="Gnerre S."/>
            <person name="Grabherr M."/>
            <person name="Kleber M."/>
            <person name="Mauceli E."/>
            <person name="MacCallum I."/>
        </authorList>
    </citation>
    <scope>NUCLEOTIDE SEQUENCE [LARGE SCALE GENOMIC DNA]</scope>
    <source>
        <strain evidence="6">Tucson 15081-1352.22</strain>
    </source>
</reference>
<dbReference type="GO" id="GO:0008270">
    <property type="term" value="F:zinc ion binding"/>
    <property type="evidence" value="ECO:0007669"/>
    <property type="project" value="UniProtKB-KW"/>
</dbReference>
<evidence type="ECO:0000256" key="3">
    <source>
        <dbReference type="ARBA" id="ARBA00022833"/>
    </source>
</evidence>
<evidence type="ECO:0000259" key="4">
    <source>
        <dbReference type="PROSITE" id="PS51805"/>
    </source>
</evidence>
<dbReference type="InterPro" id="IPR059102">
    <property type="entry name" value="PHD_PHF7/G2E3-like"/>
</dbReference>
<keyword evidence="6" id="KW-1185">Reference proteome</keyword>
<dbReference type="Proteomes" id="UP000009192">
    <property type="component" value="Unassembled WGS sequence"/>
</dbReference>
<name>B4L645_DROMO</name>
<dbReference type="Pfam" id="PF26054">
    <property type="entry name" value="PHD_G2E3"/>
    <property type="match status" value="1"/>
</dbReference>
<dbReference type="InterPro" id="IPR051188">
    <property type="entry name" value="PHD-type_Zinc_Finger"/>
</dbReference>
<keyword evidence="2" id="KW-0863">Zinc-finger</keyword>
<evidence type="ECO:0000256" key="2">
    <source>
        <dbReference type="ARBA" id="ARBA00022771"/>
    </source>
</evidence>
<evidence type="ECO:0000313" key="5">
    <source>
        <dbReference type="EMBL" id="EDW05841.2"/>
    </source>
</evidence>
<gene>
    <name evidence="5" type="primary">Dmoj\GI16245</name>
    <name evidence="5" type="ORF">Dmoj_GI16245</name>
</gene>
<keyword evidence="1" id="KW-0479">Metal-binding</keyword>